<sequence>MASMSCFRFLFELPPLVILRRSFNEEECVLRLNLFLCVVLCIFQVRIEATSSDPLLEADSDRSRESDNTKQFSCDVDDQYVPKIGMLFGSLEEARKFYADYARRVGFSTKIRNTNRSKKSNQILNQLLSCNREGKRRSDVPVSEKTNAIYAANCPARINPTLYVGRVASYVGTKHQSSQFNREPTYTPTSYVRGWRPSSHLRQRPHVIRGVETLYVEPGRSLLSFIPRGNDTHFTVVLLVRVDALAEIRAYQYVHHLNMIDSWEISKVVLEHSHHCCPIQAEMFPQYRLKSMQVRPTIEIHD</sequence>
<feature type="domain" description="FAR1" evidence="1">
    <location>
        <begin position="96"/>
        <end position="159"/>
    </location>
</feature>
<name>A0ABU6TEZ4_9FABA</name>
<evidence type="ECO:0000259" key="1">
    <source>
        <dbReference type="Pfam" id="PF03101"/>
    </source>
</evidence>
<evidence type="ECO:0000313" key="2">
    <source>
        <dbReference type="EMBL" id="MED6147297.1"/>
    </source>
</evidence>
<proteinExistence type="predicted"/>
<dbReference type="Pfam" id="PF03101">
    <property type="entry name" value="FAR1"/>
    <property type="match status" value="1"/>
</dbReference>
<protein>
    <recommendedName>
        <fullName evidence="1">FAR1 domain-containing protein</fullName>
    </recommendedName>
</protein>
<evidence type="ECO:0000313" key="3">
    <source>
        <dbReference type="Proteomes" id="UP001341840"/>
    </source>
</evidence>
<dbReference type="PANTHER" id="PTHR46328">
    <property type="entry name" value="FAR-RED IMPAIRED RESPONSIVE (FAR1) FAMILY PROTEIN-RELATED"/>
    <property type="match status" value="1"/>
</dbReference>
<reference evidence="2 3" key="1">
    <citation type="journal article" date="2023" name="Plants (Basel)">
        <title>Bridging the Gap: Combining Genomics and Transcriptomics Approaches to Understand Stylosanthes scabra, an Orphan Legume from the Brazilian Caatinga.</title>
        <authorList>
            <person name="Ferreira-Neto J.R.C."/>
            <person name="da Silva M.D."/>
            <person name="Binneck E."/>
            <person name="de Melo N.F."/>
            <person name="da Silva R.H."/>
            <person name="de Melo A.L.T.M."/>
            <person name="Pandolfi V."/>
            <person name="Bustamante F.O."/>
            <person name="Brasileiro-Vidal A.C."/>
            <person name="Benko-Iseppon A.M."/>
        </authorList>
    </citation>
    <scope>NUCLEOTIDE SEQUENCE [LARGE SCALE GENOMIC DNA]</scope>
    <source>
        <tissue evidence="2">Leaves</tissue>
    </source>
</reference>
<dbReference type="EMBL" id="JASCZI010090868">
    <property type="protein sequence ID" value="MED6147297.1"/>
    <property type="molecule type" value="Genomic_DNA"/>
</dbReference>
<dbReference type="InterPro" id="IPR004330">
    <property type="entry name" value="FAR1_DNA_bnd_dom"/>
</dbReference>
<keyword evidence="3" id="KW-1185">Reference proteome</keyword>
<organism evidence="2 3">
    <name type="scientific">Stylosanthes scabra</name>
    <dbReference type="NCBI Taxonomy" id="79078"/>
    <lineage>
        <taxon>Eukaryota</taxon>
        <taxon>Viridiplantae</taxon>
        <taxon>Streptophyta</taxon>
        <taxon>Embryophyta</taxon>
        <taxon>Tracheophyta</taxon>
        <taxon>Spermatophyta</taxon>
        <taxon>Magnoliopsida</taxon>
        <taxon>eudicotyledons</taxon>
        <taxon>Gunneridae</taxon>
        <taxon>Pentapetalae</taxon>
        <taxon>rosids</taxon>
        <taxon>fabids</taxon>
        <taxon>Fabales</taxon>
        <taxon>Fabaceae</taxon>
        <taxon>Papilionoideae</taxon>
        <taxon>50 kb inversion clade</taxon>
        <taxon>dalbergioids sensu lato</taxon>
        <taxon>Dalbergieae</taxon>
        <taxon>Pterocarpus clade</taxon>
        <taxon>Stylosanthes</taxon>
    </lineage>
</organism>
<dbReference type="Proteomes" id="UP001341840">
    <property type="component" value="Unassembled WGS sequence"/>
</dbReference>
<accession>A0ABU6TEZ4</accession>
<comment type="caution">
    <text evidence="2">The sequence shown here is derived from an EMBL/GenBank/DDBJ whole genome shotgun (WGS) entry which is preliminary data.</text>
</comment>
<gene>
    <name evidence="2" type="ORF">PIB30_042904</name>
</gene>